<proteinExistence type="predicted"/>
<accession>A0A087S6K7</accession>
<dbReference type="EMBL" id="JOTA01000026">
    <property type="protein sequence ID" value="KFM21361.1"/>
    <property type="molecule type" value="Genomic_DNA"/>
</dbReference>
<evidence type="ECO:0000313" key="2">
    <source>
        <dbReference type="Proteomes" id="UP000029384"/>
    </source>
</evidence>
<dbReference type="AlphaFoldDB" id="A0A087S6K7"/>
<comment type="caution">
    <text evidence="1">The sequence shown here is derived from an EMBL/GenBank/DDBJ whole genome shotgun (WGS) entry which is preliminary data.</text>
</comment>
<keyword evidence="2" id="KW-1185">Reference proteome</keyword>
<protein>
    <submittedName>
        <fullName evidence="1">Uncharacterized protein</fullName>
    </submittedName>
</protein>
<sequence length="346" mass="39275">MPEYLQSNYFASQKPVGKPSVITWKGVRLVRSHSITAVAKEIINMSENQEMVSINAIGKQSSGKTQLFFTLAHLVHKYAKVPYQISFFGKEELLNLEETVKKLKPQNQLIIFDDIAFLKASATNKQIDQIQQILSVIRHLPGGESVKIILMKSFQYSKAIPPFLRQNDFTFLSSVDNSDDIESMIGKKHHKKIQQLKELRSQGSIHGKFEYKMGNQGKVTYQWQKPFLPFLYISGIGSRIVVSPLREWIDPICNQCAGTTEVSETADVENAIEDFKNKFGDGSVIRQAVKIKLIQQGINCYPPRVVQAVRYIDQLQQKKIISIESLANALELTETRTSLYPRKQPA</sequence>
<reference evidence="1 2" key="1">
    <citation type="submission" date="2014-06" db="EMBL/GenBank/DDBJ databases">
        <authorList>
            <person name="Ngugi D.K."/>
            <person name="Blom J."/>
            <person name="Alam I."/>
            <person name="Rashid M."/>
            <person name="Baalawi W."/>
            <person name="Zhang G."/>
            <person name="Hikmawan T."/>
            <person name="Guan Y."/>
            <person name="Antunes A."/>
            <person name="Siam R."/>
            <person name="El-Dorry H."/>
            <person name="Bajic V."/>
            <person name="Stingl U."/>
        </authorList>
    </citation>
    <scope>NUCLEOTIDE SEQUENCE [LARGE SCALE GENOMIC DNA]</scope>
    <source>
        <strain evidence="1">SCGC AAA799-B03</strain>
    </source>
</reference>
<organism evidence="1 2">
    <name type="scientific">Marine Group I thaumarchaeote SCGC AAA799-B03</name>
    <dbReference type="NCBI Taxonomy" id="1502289"/>
    <lineage>
        <taxon>Archaea</taxon>
        <taxon>Nitrososphaerota</taxon>
        <taxon>Marine Group I</taxon>
    </lineage>
</organism>
<gene>
    <name evidence="1" type="ORF">AAA799B03_01093</name>
</gene>
<dbReference type="Proteomes" id="UP000029384">
    <property type="component" value="Unassembled WGS sequence"/>
</dbReference>
<name>A0A087S6K7_9ARCH</name>
<evidence type="ECO:0000313" key="1">
    <source>
        <dbReference type="EMBL" id="KFM21361.1"/>
    </source>
</evidence>